<sequence>MYYTGGIYKHVSGSLEGSQMVTFVGYGETATTKYWVVRNSWGASWGENRYFRIERGTNECEIETQCFLTVV</sequence>
<feature type="domain" description="Peptidase C1A papain C-terminal" evidence="2">
    <location>
        <begin position="2"/>
        <end position="67"/>
    </location>
</feature>
<comment type="similarity">
    <text evidence="1">Belongs to the peptidase C1 family.</text>
</comment>
<comment type="caution">
    <text evidence="3">The sequence shown here is derived from an EMBL/GenBank/DDBJ whole genome shotgun (WGS) entry which is preliminary data.</text>
</comment>
<dbReference type="Proteomes" id="UP001642409">
    <property type="component" value="Unassembled WGS sequence"/>
</dbReference>
<accession>A0AA86NG25</accession>
<dbReference type="InterPro" id="IPR000668">
    <property type="entry name" value="Peptidase_C1A_C"/>
</dbReference>
<dbReference type="GO" id="GO:0006508">
    <property type="term" value="P:proteolysis"/>
    <property type="evidence" value="ECO:0007669"/>
    <property type="project" value="InterPro"/>
</dbReference>
<reference evidence="3" key="1">
    <citation type="submission" date="2023-06" db="EMBL/GenBank/DDBJ databases">
        <authorList>
            <person name="Kurt Z."/>
        </authorList>
    </citation>
    <scope>NUCLEOTIDE SEQUENCE</scope>
</reference>
<dbReference type="AlphaFoldDB" id="A0AA86NG25"/>
<dbReference type="GO" id="GO:0008234">
    <property type="term" value="F:cysteine-type peptidase activity"/>
    <property type="evidence" value="ECO:0007669"/>
    <property type="project" value="InterPro"/>
</dbReference>
<evidence type="ECO:0000256" key="1">
    <source>
        <dbReference type="ARBA" id="ARBA00008455"/>
    </source>
</evidence>
<dbReference type="Gene3D" id="3.90.70.10">
    <property type="entry name" value="Cysteine proteinases"/>
    <property type="match status" value="1"/>
</dbReference>
<evidence type="ECO:0000313" key="4">
    <source>
        <dbReference type="EMBL" id="CAL6041305.1"/>
    </source>
</evidence>
<name>A0AA86NG25_9EUKA</name>
<reference evidence="4 5" key="2">
    <citation type="submission" date="2024-07" db="EMBL/GenBank/DDBJ databases">
        <authorList>
            <person name="Akdeniz Z."/>
        </authorList>
    </citation>
    <scope>NUCLEOTIDE SEQUENCE [LARGE SCALE GENOMIC DNA]</scope>
</reference>
<dbReference type="EMBL" id="CAXDID020000149">
    <property type="protein sequence ID" value="CAL6041305.1"/>
    <property type="molecule type" value="Genomic_DNA"/>
</dbReference>
<evidence type="ECO:0000313" key="5">
    <source>
        <dbReference type="Proteomes" id="UP001642409"/>
    </source>
</evidence>
<dbReference type="PANTHER" id="PTHR12411">
    <property type="entry name" value="CYSTEINE PROTEASE FAMILY C1-RELATED"/>
    <property type="match status" value="1"/>
</dbReference>
<organism evidence="3">
    <name type="scientific">Hexamita inflata</name>
    <dbReference type="NCBI Taxonomy" id="28002"/>
    <lineage>
        <taxon>Eukaryota</taxon>
        <taxon>Metamonada</taxon>
        <taxon>Diplomonadida</taxon>
        <taxon>Hexamitidae</taxon>
        <taxon>Hexamitinae</taxon>
        <taxon>Hexamita</taxon>
    </lineage>
</organism>
<dbReference type="InterPro" id="IPR013128">
    <property type="entry name" value="Peptidase_C1A"/>
</dbReference>
<gene>
    <name evidence="4" type="ORF">HINF_LOCUS38958</name>
    <name evidence="3" type="ORF">HINF_LOCUS5991</name>
</gene>
<evidence type="ECO:0000259" key="2">
    <source>
        <dbReference type="Pfam" id="PF00112"/>
    </source>
</evidence>
<dbReference type="EMBL" id="CATOUU010000154">
    <property type="protein sequence ID" value="CAI9918346.1"/>
    <property type="molecule type" value="Genomic_DNA"/>
</dbReference>
<keyword evidence="5" id="KW-1185">Reference proteome</keyword>
<dbReference type="Pfam" id="PF00112">
    <property type="entry name" value="Peptidase_C1"/>
    <property type="match status" value="1"/>
</dbReference>
<evidence type="ECO:0000313" key="3">
    <source>
        <dbReference type="EMBL" id="CAI9918346.1"/>
    </source>
</evidence>
<dbReference type="SUPFAM" id="SSF54001">
    <property type="entry name" value="Cysteine proteinases"/>
    <property type="match status" value="1"/>
</dbReference>
<protein>
    <submittedName>
        <fullName evidence="3">Cathepsin B</fullName>
    </submittedName>
    <submittedName>
        <fullName evidence="4">Cathepsin_B</fullName>
    </submittedName>
</protein>
<proteinExistence type="inferred from homology"/>
<dbReference type="InterPro" id="IPR038765">
    <property type="entry name" value="Papain-like_cys_pep_sf"/>
</dbReference>